<proteinExistence type="inferred from homology"/>
<keyword evidence="18" id="KW-1185">Reference proteome</keyword>
<dbReference type="Proteomes" id="UP001181693">
    <property type="component" value="Unassembled WGS sequence"/>
</dbReference>
<name>A0AAV3AIS5_PYXAD</name>
<feature type="compositionally biased region" description="Acidic residues" evidence="15">
    <location>
        <begin position="387"/>
        <end position="397"/>
    </location>
</feature>
<dbReference type="InterPro" id="IPR018993">
    <property type="entry name" value="FOP_dimerisation-dom_N"/>
</dbReference>
<keyword evidence="6" id="KW-0479">Metal-binding</keyword>
<dbReference type="GO" id="GO:0030030">
    <property type="term" value="P:cell projection organization"/>
    <property type="evidence" value="ECO:0007669"/>
    <property type="project" value="UniProtKB-KW"/>
</dbReference>
<dbReference type="InterPro" id="IPR006594">
    <property type="entry name" value="LisH"/>
</dbReference>
<dbReference type="InterPro" id="IPR002048">
    <property type="entry name" value="EF_hand_dom"/>
</dbReference>
<evidence type="ECO:0000313" key="18">
    <source>
        <dbReference type="Proteomes" id="UP001181693"/>
    </source>
</evidence>
<organism evidence="17 18">
    <name type="scientific">Pyxicephalus adspersus</name>
    <name type="common">African bullfrog</name>
    <dbReference type="NCBI Taxonomy" id="30357"/>
    <lineage>
        <taxon>Eukaryota</taxon>
        <taxon>Metazoa</taxon>
        <taxon>Chordata</taxon>
        <taxon>Craniata</taxon>
        <taxon>Vertebrata</taxon>
        <taxon>Euteleostomi</taxon>
        <taxon>Amphibia</taxon>
        <taxon>Batrachia</taxon>
        <taxon>Anura</taxon>
        <taxon>Neobatrachia</taxon>
        <taxon>Ranoidea</taxon>
        <taxon>Pyxicephalidae</taxon>
        <taxon>Pyxicephalinae</taxon>
        <taxon>Pyxicephalus</taxon>
    </lineage>
</organism>
<dbReference type="GO" id="GO:0034453">
    <property type="term" value="P:microtubule anchoring"/>
    <property type="evidence" value="ECO:0007669"/>
    <property type="project" value="InterPro"/>
</dbReference>
<dbReference type="PANTHER" id="PTHR15431:SF9">
    <property type="entry name" value="CENTROSOMAL PROTEIN 43"/>
    <property type="match status" value="1"/>
</dbReference>
<reference evidence="17" key="1">
    <citation type="thesis" date="2020" institute="ProQuest LLC" country="789 East Eisenhower Parkway, Ann Arbor, MI, USA">
        <title>Comparative Genomics and Chromosome Evolution.</title>
        <authorList>
            <person name="Mudd A.B."/>
        </authorList>
    </citation>
    <scope>NUCLEOTIDE SEQUENCE</scope>
    <source>
        <strain evidence="17">1538</strain>
        <tissue evidence="17">Blood</tissue>
    </source>
</reference>
<comment type="caution">
    <text evidence="17">The sequence shown here is derived from an EMBL/GenBank/DDBJ whole genome shotgun (WGS) entry which is preliminary data.</text>
</comment>
<comment type="function">
    <text evidence="13">Required for anchoring microtubules to the centrosomes. Required for ciliation.</text>
</comment>
<dbReference type="SMART" id="SM00054">
    <property type="entry name" value="EFh"/>
    <property type="match status" value="2"/>
</dbReference>
<dbReference type="PANTHER" id="PTHR15431">
    <property type="entry name" value="FGFR1 ONCOGENE PARTNER/LISH DOMAIN-CONTAINING PROTEIN"/>
    <property type="match status" value="1"/>
</dbReference>
<dbReference type="Pfam" id="PF09398">
    <property type="entry name" value="FOP_dimer"/>
    <property type="match status" value="1"/>
</dbReference>
<evidence type="ECO:0000256" key="7">
    <source>
        <dbReference type="ARBA" id="ARBA00022794"/>
    </source>
</evidence>
<gene>
    <name evidence="17" type="ORF">GDO54_010664</name>
</gene>
<dbReference type="Gene3D" id="1.10.238.10">
    <property type="entry name" value="EF-hand"/>
    <property type="match status" value="1"/>
</dbReference>
<comment type="subunit">
    <text evidence="14">Homodimer. Part of a ternary complex that contains CEP350, CEP43 and MAPRE1. Interacts directly with CEP350 and MAPRE1. Interacts with CEP19. Interacts (via N-terminus) with CEP350 (via C-terminus).</text>
</comment>
<evidence type="ECO:0000256" key="6">
    <source>
        <dbReference type="ARBA" id="ARBA00022723"/>
    </source>
</evidence>
<evidence type="ECO:0000259" key="16">
    <source>
        <dbReference type="PROSITE" id="PS50222"/>
    </source>
</evidence>
<evidence type="ECO:0000256" key="15">
    <source>
        <dbReference type="SAM" id="MobiDB-lite"/>
    </source>
</evidence>
<protein>
    <recommendedName>
        <fullName evidence="11">Centrosomal protein 43</fullName>
    </recommendedName>
    <alternativeName>
        <fullName evidence="12">FGFR1 oncogene partner</fullName>
    </alternativeName>
</protein>
<dbReference type="CDD" id="cd00051">
    <property type="entry name" value="EFh"/>
    <property type="match status" value="1"/>
</dbReference>
<dbReference type="Gene3D" id="1.20.960.40">
    <property type="match status" value="1"/>
</dbReference>
<dbReference type="Pfam" id="PF13499">
    <property type="entry name" value="EF-hand_7"/>
    <property type="match status" value="1"/>
</dbReference>
<evidence type="ECO:0000256" key="13">
    <source>
        <dbReference type="ARBA" id="ARBA00046076"/>
    </source>
</evidence>
<evidence type="ECO:0000256" key="12">
    <source>
        <dbReference type="ARBA" id="ARBA00042293"/>
    </source>
</evidence>
<feature type="domain" description="EF-hand" evidence="16">
    <location>
        <begin position="143"/>
        <end position="178"/>
    </location>
</feature>
<evidence type="ECO:0000256" key="3">
    <source>
        <dbReference type="ARBA" id="ARBA00005385"/>
    </source>
</evidence>
<dbReference type="InterPro" id="IPR018247">
    <property type="entry name" value="EF_Hand_1_Ca_BS"/>
</dbReference>
<feature type="region of interest" description="Disordered" evidence="15">
    <location>
        <begin position="356"/>
        <end position="400"/>
    </location>
</feature>
<evidence type="ECO:0000256" key="8">
    <source>
        <dbReference type="ARBA" id="ARBA00022837"/>
    </source>
</evidence>
<dbReference type="PROSITE" id="PS00018">
    <property type="entry name" value="EF_HAND_1"/>
    <property type="match status" value="1"/>
</dbReference>
<evidence type="ECO:0000256" key="11">
    <source>
        <dbReference type="ARBA" id="ARBA00041026"/>
    </source>
</evidence>
<dbReference type="PROSITE" id="PS50222">
    <property type="entry name" value="EF_HAND_2"/>
    <property type="match status" value="1"/>
</dbReference>
<keyword evidence="10" id="KW-0966">Cell projection</keyword>
<sequence length="430" mass="47972">MSAADEDTELRDLLINTLENNGVLNKIKAELRASVFLALEEQERAENKPALVNENLRQFLNSREGRLVSGLVTDFLQHFHLDFTLAVLQPEANLPSTPDVRTHIAEELGLPEADKGGPLLLQLVRQVQHREPPVNGLQELPPALMAEAKAKFDVYDRDKNGEISKEELRDLFVDLFPHFHRDMLDRYVNDEFSAADKDFSSGIDLQEFLAMHRRLFIQGRSVVAQDVSDLLHPSSKLQLHTKSDNSSSTKSHDIHSLSNFIKSQSKIDTIRLDQEEGEDSKLDDLEGDSFFDDPIPKPETTFGWKEETGKPNGSLSAVLHSGGDKSEPSSHSEVPNIHDGSLHNSLKDLKLTSGKTNSLELGAGNEDEYADDFNSTSQRSDKSEVSIGEDLEEEFSVDDLTGSDHKLEDFTLDNSISHISDVADYLEDVS</sequence>
<dbReference type="AlphaFoldDB" id="A0AAV3AIS5"/>
<accession>A0AAV3AIS5</accession>
<evidence type="ECO:0000313" key="17">
    <source>
        <dbReference type="EMBL" id="DBA26394.1"/>
    </source>
</evidence>
<dbReference type="GO" id="GO:0005509">
    <property type="term" value="F:calcium ion binding"/>
    <property type="evidence" value="ECO:0007669"/>
    <property type="project" value="InterPro"/>
</dbReference>
<evidence type="ECO:0000256" key="1">
    <source>
        <dbReference type="ARBA" id="ARBA00004120"/>
    </source>
</evidence>
<dbReference type="PROSITE" id="PS50896">
    <property type="entry name" value="LISH"/>
    <property type="match status" value="1"/>
</dbReference>
<dbReference type="GO" id="GO:0005813">
    <property type="term" value="C:centrosome"/>
    <property type="evidence" value="ECO:0007669"/>
    <property type="project" value="UniProtKB-SubCell"/>
</dbReference>
<keyword evidence="5" id="KW-0597">Phosphoprotein</keyword>
<keyword evidence="7" id="KW-0970">Cilium biogenesis/degradation</keyword>
<comment type="similarity">
    <text evidence="3">Belongs to the CEP43 family.</text>
</comment>
<keyword evidence="9" id="KW-0206">Cytoskeleton</keyword>
<evidence type="ECO:0000256" key="2">
    <source>
        <dbReference type="ARBA" id="ARBA00004300"/>
    </source>
</evidence>
<dbReference type="SUPFAM" id="SSF47473">
    <property type="entry name" value="EF-hand"/>
    <property type="match status" value="1"/>
</dbReference>
<dbReference type="EMBL" id="DYDO01000004">
    <property type="protein sequence ID" value="DBA26394.1"/>
    <property type="molecule type" value="Genomic_DNA"/>
</dbReference>
<evidence type="ECO:0000256" key="9">
    <source>
        <dbReference type="ARBA" id="ARBA00023212"/>
    </source>
</evidence>
<feature type="region of interest" description="Disordered" evidence="15">
    <location>
        <begin position="276"/>
        <end position="344"/>
    </location>
</feature>
<evidence type="ECO:0000256" key="10">
    <source>
        <dbReference type="ARBA" id="ARBA00023273"/>
    </source>
</evidence>
<evidence type="ECO:0000256" key="5">
    <source>
        <dbReference type="ARBA" id="ARBA00022553"/>
    </source>
</evidence>
<keyword evidence="8" id="KW-0106">Calcium</keyword>
<keyword evidence="4" id="KW-0963">Cytoplasm</keyword>
<evidence type="ECO:0000256" key="4">
    <source>
        <dbReference type="ARBA" id="ARBA00022490"/>
    </source>
</evidence>
<dbReference type="InterPro" id="IPR011992">
    <property type="entry name" value="EF-hand-dom_pair"/>
</dbReference>
<comment type="subcellular location">
    <subcellularLocation>
        <location evidence="1">Cytoplasm</location>
        <location evidence="1">Cytoskeleton</location>
        <location evidence="1">Cilium basal body</location>
    </subcellularLocation>
    <subcellularLocation>
        <location evidence="2">Cytoplasm</location>
        <location evidence="2">Cytoskeleton</location>
        <location evidence="2">Microtubule organizing center</location>
        <location evidence="2">Centrosome</location>
    </subcellularLocation>
</comment>
<evidence type="ECO:0000256" key="14">
    <source>
        <dbReference type="ARBA" id="ARBA00046373"/>
    </source>
</evidence>